<proteinExistence type="predicted"/>
<organism evidence="1 2">
    <name type="scientific">Deinococcus roseus</name>
    <dbReference type="NCBI Taxonomy" id="392414"/>
    <lineage>
        <taxon>Bacteria</taxon>
        <taxon>Thermotogati</taxon>
        <taxon>Deinococcota</taxon>
        <taxon>Deinococci</taxon>
        <taxon>Deinococcales</taxon>
        <taxon>Deinococcaceae</taxon>
        <taxon>Deinococcus</taxon>
    </lineage>
</organism>
<dbReference type="InterPro" id="IPR036390">
    <property type="entry name" value="WH_DNA-bd_sf"/>
</dbReference>
<evidence type="ECO:0000313" key="2">
    <source>
        <dbReference type="Proteomes" id="UP000632222"/>
    </source>
</evidence>
<protein>
    <submittedName>
        <fullName evidence="1">Uncharacterized protein</fullName>
    </submittedName>
</protein>
<dbReference type="RefSeq" id="WP_189006787.1">
    <property type="nucleotide sequence ID" value="NZ_BMOD01000025.1"/>
</dbReference>
<dbReference type="SUPFAM" id="SSF46785">
    <property type="entry name" value="Winged helix' DNA-binding domain"/>
    <property type="match status" value="1"/>
</dbReference>
<gene>
    <name evidence="1" type="ORF">GCM10008938_43060</name>
</gene>
<dbReference type="Proteomes" id="UP000632222">
    <property type="component" value="Unassembled WGS sequence"/>
</dbReference>
<comment type="caution">
    <text evidence="1">The sequence shown here is derived from an EMBL/GenBank/DDBJ whole genome shotgun (WGS) entry which is preliminary data.</text>
</comment>
<name>A0ABQ2DC40_9DEIO</name>
<keyword evidence="2" id="KW-1185">Reference proteome</keyword>
<dbReference type="EMBL" id="BMOD01000025">
    <property type="protein sequence ID" value="GGJ52422.1"/>
    <property type="molecule type" value="Genomic_DNA"/>
</dbReference>
<evidence type="ECO:0000313" key="1">
    <source>
        <dbReference type="EMBL" id="GGJ52422.1"/>
    </source>
</evidence>
<sequence length="158" mass="18261">MQLTAPWNTTETHRNLVLELLNTCDSVGNNDIRQALGCTAGHVHLVMDDLITEGHVQADTRGPIRYSKRTFTFEERHVRPEWFERLKRWFQGGKSETSFLVARQLDLKWEEVEATMEAMRQQGWLHGRFVGRMCIYALVPRGTTLQGPAGQQEPRVIR</sequence>
<accession>A0ABQ2DC40</accession>
<reference evidence="2" key="1">
    <citation type="journal article" date="2019" name="Int. J. Syst. Evol. Microbiol.">
        <title>The Global Catalogue of Microorganisms (GCM) 10K type strain sequencing project: providing services to taxonomists for standard genome sequencing and annotation.</title>
        <authorList>
            <consortium name="The Broad Institute Genomics Platform"/>
            <consortium name="The Broad Institute Genome Sequencing Center for Infectious Disease"/>
            <person name="Wu L."/>
            <person name="Ma J."/>
        </authorList>
    </citation>
    <scope>NUCLEOTIDE SEQUENCE [LARGE SCALE GENOMIC DNA]</scope>
    <source>
        <strain evidence="2">JCM 14370</strain>
    </source>
</reference>